<proteinExistence type="predicted"/>
<dbReference type="GO" id="GO:0005975">
    <property type="term" value="P:carbohydrate metabolic process"/>
    <property type="evidence" value="ECO:0007669"/>
    <property type="project" value="InterPro"/>
</dbReference>
<dbReference type="GO" id="GO:0008107">
    <property type="term" value="F:galactoside 2-alpha-L-fucosyltransferase activity"/>
    <property type="evidence" value="ECO:0007669"/>
    <property type="project" value="InterPro"/>
</dbReference>
<dbReference type="Proteomes" id="UP000256900">
    <property type="component" value="Unassembled WGS sequence"/>
</dbReference>
<dbReference type="Pfam" id="PF01531">
    <property type="entry name" value="Glyco_transf_11"/>
    <property type="match status" value="1"/>
</dbReference>
<dbReference type="InterPro" id="IPR002516">
    <property type="entry name" value="Glyco_trans_11"/>
</dbReference>
<keyword evidence="1" id="KW-0328">Glycosyltransferase</keyword>
<name>A0A3D9Z7W7_9HYPH</name>
<dbReference type="GO" id="GO:0016020">
    <property type="term" value="C:membrane"/>
    <property type="evidence" value="ECO:0007669"/>
    <property type="project" value="InterPro"/>
</dbReference>
<keyword evidence="2 3" id="KW-0808">Transferase</keyword>
<dbReference type="EMBL" id="QUMO01000001">
    <property type="protein sequence ID" value="REF89659.1"/>
    <property type="molecule type" value="Genomic_DNA"/>
</dbReference>
<evidence type="ECO:0000313" key="4">
    <source>
        <dbReference type="Proteomes" id="UP000256900"/>
    </source>
</evidence>
<reference evidence="3 4" key="1">
    <citation type="submission" date="2018-08" db="EMBL/GenBank/DDBJ databases">
        <title>Genomic Encyclopedia of Type Strains, Phase IV (KMG-IV): sequencing the most valuable type-strain genomes for metagenomic binning, comparative biology and taxonomic classification.</title>
        <authorList>
            <person name="Goeker M."/>
        </authorList>
    </citation>
    <scope>NUCLEOTIDE SEQUENCE [LARGE SCALE GENOMIC DNA]</scope>
    <source>
        <strain evidence="3 4">BW863</strain>
    </source>
</reference>
<dbReference type="PANTHER" id="PTHR11927">
    <property type="entry name" value="GALACTOSIDE 2-L-FUCOSYLTRANSFERASE"/>
    <property type="match status" value="1"/>
</dbReference>
<sequence length="279" mass="32216">MIVIRLKGGLGNQMFQYALGRRLALERKVSLWLDLSSFEDRTYAFARDYGLDAFQTCAPRLIARSRLPLYDRVALFLARPAPVLEKAYHALQALPPGRSLCFEGYWQREEYFAPVAETIRKEFQLKAPLAPERQKIAAQYDDSAVSIHVRRGDYVLKPEFTTYFGTCAAEWYGAAIAIIRERVKSPRFFVFSDDPDWARVNLPLREHPVQFIDPRPDKRDAEDLHLMSRCAHHIIANSSFSWWAAWLNPMPDKVIIAPKLWYKGAPEIPVHVPASWLRL</sequence>
<keyword evidence="4" id="KW-1185">Reference proteome</keyword>
<dbReference type="AlphaFoldDB" id="A0A3D9Z7W7"/>
<evidence type="ECO:0000313" key="3">
    <source>
        <dbReference type="EMBL" id="REF89659.1"/>
    </source>
</evidence>
<accession>A0A3D9Z7W7</accession>
<dbReference type="CDD" id="cd11301">
    <property type="entry name" value="Fut1_Fut2_like"/>
    <property type="match status" value="1"/>
</dbReference>
<evidence type="ECO:0000256" key="2">
    <source>
        <dbReference type="ARBA" id="ARBA00022679"/>
    </source>
</evidence>
<dbReference type="RefSeq" id="WP_115835402.1">
    <property type="nucleotide sequence ID" value="NZ_QUMO01000001.1"/>
</dbReference>
<dbReference type="PANTHER" id="PTHR11927:SF9">
    <property type="entry name" value="L-FUCOSYLTRANSFERASE"/>
    <property type="match status" value="1"/>
</dbReference>
<comment type="caution">
    <text evidence="3">The sequence shown here is derived from an EMBL/GenBank/DDBJ whole genome shotgun (WGS) entry which is preliminary data.</text>
</comment>
<protein>
    <submittedName>
        <fullName evidence="3">Glycosyl transferase family 11</fullName>
    </submittedName>
</protein>
<gene>
    <name evidence="3" type="ORF">DES32_0894</name>
</gene>
<dbReference type="OrthoDB" id="9794601at2"/>
<organism evidence="3 4">
    <name type="scientific">Methylovirgula ligni</name>
    <dbReference type="NCBI Taxonomy" id="569860"/>
    <lineage>
        <taxon>Bacteria</taxon>
        <taxon>Pseudomonadati</taxon>
        <taxon>Pseudomonadota</taxon>
        <taxon>Alphaproteobacteria</taxon>
        <taxon>Hyphomicrobiales</taxon>
        <taxon>Beijerinckiaceae</taxon>
        <taxon>Methylovirgula</taxon>
    </lineage>
</organism>
<evidence type="ECO:0000256" key="1">
    <source>
        <dbReference type="ARBA" id="ARBA00022676"/>
    </source>
</evidence>